<dbReference type="EMBL" id="JBJQND010000007">
    <property type="protein sequence ID" value="KAL3872441.1"/>
    <property type="molecule type" value="Genomic_DNA"/>
</dbReference>
<name>A0ABD3WGE0_SINWO</name>
<evidence type="ECO:0000313" key="2">
    <source>
        <dbReference type="Proteomes" id="UP001634394"/>
    </source>
</evidence>
<gene>
    <name evidence="1" type="ORF">ACJMK2_040367</name>
</gene>
<protein>
    <submittedName>
        <fullName evidence="1">Uncharacterized protein</fullName>
    </submittedName>
</protein>
<dbReference type="Proteomes" id="UP001634394">
    <property type="component" value="Unassembled WGS sequence"/>
</dbReference>
<reference evidence="1 2" key="1">
    <citation type="submission" date="2024-11" db="EMBL/GenBank/DDBJ databases">
        <title>Chromosome-level genome assembly of the freshwater bivalve Anodonta woodiana.</title>
        <authorList>
            <person name="Chen X."/>
        </authorList>
    </citation>
    <scope>NUCLEOTIDE SEQUENCE [LARGE SCALE GENOMIC DNA]</scope>
    <source>
        <strain evidence="1">MN2024</strain>
        <tissue evidence="1">Gills</tissue>
    </source>
</reference>
<sequence length="59" mass="6604">DWLNVQFGYLKALQTSLTLGHDWLTQMGGSALKNNLTIQYCMANPRHALQSLTITPVTQ</sequence>
<organism evidence="1 2">
    <name type="scientific">Sinanodonta woodiana</name>
    <name type="common">Chinese pond mussel</name>
    <name type="synonym">Anodonta woodiana</name>
    <dbReference type="NCBI Taxonomy" id="1069815"/>
    <lineage>
        <taxon>Eukaryota</taxon>
        <taxon>Metazoa</taxon>
        <taxon>Spiralia</taxon>
        <taxon>Lophotrochozoa</taxon>
        <taxon>Mollusca</taxon>
        <taxon>Bivalvia</taxon>
        <taxon>Autobranchia</taxon>
        <taxon>Heteroconchia</taxon>
        <taxon>Palaeoheterodonta</taxon>
        <taxon>Unionida</taxon>
        <taxon>Unionoidea</taxon>
        <taxon>Unionidae</taxon>
        <taxon>Unioninae</taxon>
        <taxon>Sinanodonta</taxon>
    </lineage>
</organism>
<proteinExistence type="predicted"/>
<accession>A0ABD3WGE0</accession>
<feature type="non-terminal residue" evidence="1">
    <location>
        <position position="1"/>
    </location>
</feature>
<dbReference type="AlphaFoldDB" id="A0ABD3WGE0"/>
<evidence type="ECO:0000313" key="1">
    <source>
        <dbReference type="EMBL" id="KAL3872441.1"/>
    </source>
</evidence>
<comment type="caution">
    <text evidence="1">The sequence shown here is derived from an EMBL/GenBank/DDBJ whole genome shotgun (WGS) entry which is preliminary data.</text>
</comment>
<feature type="non-terminal residue" evidence="1">
    <location>
        <position position="59"/>
    </location>
</feature>
<keyword evidence="2" id="KW-1185">Reference proteome</keyword>